<dbReference type="Proteomes" id="UP000031532">
    <property type="component" value="Unassembled WGS sequence"/>
</dbReference>
<gene>
    <name evidence="1" type="ORF">QH73_0025865</name>
</gene>
<keyword evidence="2" id="KW-1185">Reference proteome</keyword>
<reference evidence="1 2" key="1">
    <citation type="journal article" date="2015" name="Genome Announc.">
        <title>Draft Genome Sequence of the Terrestrial Cyanobacterium Scytonema millei VB511283, Isolated from Eastern India.</title>
        <authorList>
            <person name="Sen D."/>
            <person name="Chandrababunaidu M.M."/>
            <person name="Singh D."/>
            <person name="Sanghi N."/>
            <person name="Ghorai A."/>
            <person name="Mishra G.P."/>
            <person name="Madduluri M."/>
            <person name="Adhikary S.P."/>
            <person name="Tripathy S."/>
        </authorList>
    </citation>
    <scope>NUCLEOTIDE SEQUENCE [LARGE SCALE GENOMIC DNA]</scope>
    <source>
        <strain evidence="1 2">VB511283</strain>
    </source>
</reference>
<dbReference type="RefSeq" id="WP_052289804.1">
    <property type="nucleotide sequence ID" value="NZ_JTJC03000017.1"/>
</dbReference>
<comment type="caution">
    <text evidence="1">The sequence shown here is derived from an EMBL/GenBank/DDBJ whole genome shotgun (WGS) entry which is preliminary data.</text>
</comment>
<evidence type="ECO:0000313" key="1">
    <source>
        <dbReference type="EMBL" id="NHC38004.1"/>
    </source>
</evidence>
<evidence type="ECO:0000313" key="2">
    <source>
        <dbReference type="Proteomes" id="UP000031532"/>
    </source>
</evidence>
<protein>
    <submittedName>
        <fullName evidence="1">DUF3102 domain-containing protein</fullName>
    </submittedName>
</protein>
<proteinExistence type="predicted"/>
<name>A0A9X5EA78_9CYAN</name>
<dbReference type="Pfam" id="PF11300">
    <property type="entry name" value="DUF3102"/>
    <property type="match status" value="1"/>
</dbReference>
<dbReference type="OrthoDB" id="479904at2"/>
<dbReference type="EMBL" id="JTJC03000017">
    <property type="protein sequence ID" value="NHC38004.1"/>
    <property type="molecule type" value="Genomic_DNA"/>
</dbReference>
<accession>A0A9X5EA78</accession>
<sequence length="266" mass="29984">MENLYHIDNGNQSKQQSFDYAALDVEAQIAVQKHTCDIKRMMRRTTQDIIEIGEKLIEVKQYLGFGHFSNWLIAEFGWKERTARNFMRVAEVFKSAKFADLFIASSALYHLAAPSTPESARQEALELANKGEYITYSKARSIISQHQELKKLKNSTCNVTSDANKHEVDSVQAKLITSVEEVFHESLPDSQTVDVLAVVIDRDGLGSQKVSAENPSSTNPISIRISDDCRALIKSVESLREEEATALVRAIAKHWSVEKILEKIKK</sequence>
<organism evidence="1 2">
    <name type="scientific">Scytonema millei VB511283</name>
    <dbReference type="NCBI Taxonomy" id="1245923"/>
    <lineage>
        <taxon>Bacteria</taxon>
        <taxon>Bacillati</taxon>
        <taxon>Cyanobacteriota</taxon>
        <taxon>Cyanophyceae</taxon>
        <taxon>Nostocales</taxon>
        <taxon>Scytonemataceae</taxon>
        <taxon>Scytonema</taxon>
    </lineage>
</organism>
<dbReference type="InterPro" id="IPR021451">
    <property type="entry name" value="DUF3102"/>
</dbReference>
<dbReference type="AlphaFoldDB" id="A0A9X5EA78"/>